<evidence type="ECO:0000259" key="6">
    <source>
        <dbReference type="PROSITE" id="PS50926"/>
    </source>
</evidence>
<dbReference type="Gene3D" id="2.40.50.1070">
    <property type="match status" value="1"/>
</dbReference>
<keyword evidence="1 4" id="KW-0489">Methyltransferase</keyword>
<dbReference type="RefSeq" id="WP_123808158.1">
    <property type="nucleotide sequence ID" value="NZ_RKRK01000004.1"/>
</dbReference>
<keyword evidence="3 4" id="KW-0949">S-adenosyl-L-methionine</keyword>
<dbReference type="PROSITE" id="PS51687">
    <property type="entry name" value="SAM_MT_RNA_M5U"/>
    <property type="match status" value="1"/>
</dbReference>
<gene>
    <name evidence="7" type="ORF">EDD62_1467</name>
</gene>
<keyword evidence="8" id="KW-1185">Reference proteome</keyword>
<dbReference type="Proteomes" id="UP000277108">
    <property type="component" value="Unassembled WGS sequence"/>
</dbReference>
<feature type="active site" description="Nucleophile" evidence="4">
    <location>
        <position position="409"/>
    </location>
</feature>
<feature type="binding site" evidence="4">
    <location>
        <position position="337"/>
    </location>
    <ligand>
        <name>S-adenosyl-L-methionine</name>
        <dbReference type="ChEBI" id="CHEBI:59789"/>
    </ligand>
</feature>
<evidence type="ECO:0000313" key="8">
    <source>
        <dbReference type="Proteomes" id="UP000277108"/>
    </source>
</evidence>
<dbReference type="InterPro" id="IPR002792">
    <property type="entry name" value="TRAM_dom"/>
</dbReference>
<feature type="domain" description="TRAM" evidence="6">
    <location>
        <begin position="3"/>
        <end position="61"/>
    </location>
</feature>
<dbReference type="SUPFAM" id="SSF53335">
    <property type="entry name" value="S-adenosyl-L-methionine-dependent methyltransferases"/>
    <property type="match status" value="1"/>
</dbReference>
<comment type="similarity">
    <text evidence="4">Belongs to the class I-like SAM-binding methyltransferase superfamily. RNA M5U methyltransferase family.</text>
</comment>
<proteinExistence type="inferred from homology"/>
<evidence type="ECO:0000256" key="1">
    <source>
        <dbReference type="ARBA" id="ARBA00022603"/>
    </source>
</evidence>
<comment type="caution">
    <text evidence="7">The sequence shown here is derived from an EMBL/GenBank/DDBJ whole genome shotgun (WGS) entry which is preliminary data.</text>
</comment>
<dbReference type="NCBIfam" id="TIGR00479">
    <property type="entry name" value="rumA"/>
    <property type="match status" value="1"/>
</dbReference>
<dbReference type="PROSITE" id="PS01231">
    <property type="entry name" value="TRMA_2"/>
    <property type="match status" value="1"/>
</dbReference>
<evidence type="ECO:0000256" key="2">
    <source>
        <dbReference type="ARBA" id="ARBA00022679"/>
    </source>
</evidence>
<dbReference type="PANTHER" id="PTHR11061">
    <property type="entry name" value="RNA M5U METHYLTRANSFERASE"/>
    <property type="match status" value="1"/>
</dbReference>
<evidence type="ECO:0000256" key="4">
    <source>
        <dbReference type="PROSITE-ProRule" id="PRU01024"/>
    </source>
</evidence>
<dbReference type="InterPro" id="IPR010280">
    <property type="entry name" value="U5_MeTrfase_fam"/>
</dbReference>
<dbReference type="InterPro" id="IPR012340">
    <property type="entry name" value="NA-bd_OB-fold"/>
</dbReference>
<dbReference type="Gene3D" id="3.40.50.150">
    <property type="entry name" value="Vaccinia Virus protein VP39"/>
    <property type="match status" value="1"/>
</dbReference>
<dbReference type="EMBL" id="RKRK01000004">
    <property type="protein sequence ID" value="RPF55143.1"/>
    <property type="molecule type" value="Genomic_DNA"/>
</dbReference>
<dbReference type="FunFam" id="2.40.50.140:FF:000097">
    <property type="entry name" value="23S rRNA (uracil(1939)-C(5))-methyltransferase RlmD"/>
    <property type="match status" value="1"/>
</dbReference>
<dbReference type="OrthoDB" id="9804590at2"/>
<feature type="binding site" evidence="4">
    <location>
        <position position="382"/>
    </location>
    <ligand>
        <name>S-adenosyl-L-methionine</name>
        <dbReference type="ChEBI" id="CHEBI:59789"/>
    </ligand>
</feature>
<accession>A0A3N5BCG1</accession>
<dbReference type="AlphaFoldDB" id="A0A3N5BCG1"/>
<evidence type="ECO:0000256" key="3">
    <source>
        <dbReference type="ARBA" id="ARBA00022691"/>
    </source>
</evidence>
<dbReference type="Gene3D" id="2.40.50.140">
    <property type="entry name" value="Nucleic acid-binding proteins"/>
    <property type="match status" value="1"/>
</dbReference>
<feature type="binding site" evidence="4">
    <location>
        <position position="316"/>
    </location>
    <ligand>
        <name>S-adenosyl-L-methionine</name>
        <dbReference type="ChEBI" id="CHEBI:59789"/>
    </ligand>
</feature>
<organism evidence="7 8">
    <name type="scientific">Abyssicoccus albus</name>
    <dbReference type="NCBI Taxonomy" id="1817405"/>
    <lineage>
        <taxon>Bacteria</taxon>
        <taxon>Bacillati</taxon>
        <taxon>Bacillota</taxon>
        <taxon>Bacilli</taxon>
        <taxon>Bacillales</taxon>
        <taxon>Abyssicoccaceae</taxon>
    </lineage>
</organism>
<dbReference type="InterPro" id="IPR029063">
    <property type="entry name" value="SAM-dependent_MTases_sf"/>
</dbReference>
<dbReference type="Pfam" id="PF01938">
    <property type="entry name" value="TRAM"/>
    <property type="match status" value="1"/>
</dbReference>
<dbReference type="GO" id="GO:0070041">
    <property type="term" value="F:rRNA (uridine-C5-)-methyltransferase activity"/>
    <property type="evidence" value="ECO:0007669"/>
    <property type="project" value="TreeGrafter"/>
</dbReference>
<dbReference type="InterPro" id="IPR030390">
    <property type="entry name" value="MeTrfase_TrmA_AS"/>
</dbReference>
<feature type="binding site" evidence="4">
    <location>
        <position position="284"/>
    </location>
    <ligand>
        <name>S-adenosyl-L-methionine</name>
        <dbReference type="ChEBI" id="CHEBI:59789"/>
    </ligand>
</feature>
<evidence type="ECO:0000313" key="7">
    <source>
        <dbReference type="EMBL" id="RPF55143.1"/>
    </source>
</evidence>
<dbReference type="PANTHER" id="PTHR11061:SF45">
    <property type="match status" value="1"/>
</dbReference>
<dbReference type="PROSITE" id="PS50926">
    <property type="entry name" value="TRAM"/>
    <property type="match status" value="1"/>
</dbReference>
<dbReference type="InterPro" id="IPR030391">
    <property type="entry name" value="MeTrfase_TrmA_CS"/>
</dbReference>
<feature type="active site" evidence="5">
    <location>
        <position position="409"/>
    </location>
</feature>
<dbReference type="CDD" id="cd02440">
    <property type="entry name" value="AdoMet_MTases"/>
    <property type="match status" value="1"/>
</dbReference>
<reference evidence="7 8" key="1">
    <citation type="submission" date="2018-11" db="EMBL/GenBank/DDBJ databases">
        <title>Genomic Encyclopedia of Type Strains, Phase IV (KMG-IV): sequencing the most valuable type-strain genomes for metagenomic binning, comparative biology and taxonomic classification.</title>
        <authorList>
            <person name="Goeker M."/>
        </authorList>
    </citation>
    <scope>NUCLEOTIDE SEQUENCE [LARGE SCALE GENOMIC DNA]</scope>
    <source>
        <strain evidence="7 8">DSM 29158</strain>
    </source>
</reference>
<dbReference type="PROSITE" id="PS01230">
    <property type="entry name" value="TRMA_1"/>
    <property type="match status" value="1"/>
</dbReference>
<dbReference type="SUPFAM" id="SSF50249">
    <property type="entry name" value="Nucleic acid-binding proteins"/>
    <property type="match status" value="1"/>
</dbReference>
<name>A0A3N5BCG1_9BACL</name>
<dbReference type="GO" id="GO:0070475">
    <property type="term" value="P:rRNA base methylation"/>
    <property type="evidence" value="ECO:0007669"/>
    <property type="project" value="TreeGrafter"/>
</dbReference>
<evidence type="ECO:0000256" key="5">
    <source>
        <dbReference type="PROSITE-ProRule" id="PRU10015"/>
    </source>
</evidence>
<keyword evidence="2 4" id="KW-0808">Transferase</keyword>
<dbReference type="Pfam" id="PF05958">
    <property type="entry name" value="tRNA_U5-meth_tr"/>
    <property type="match status" value="1"/>
</dbReference>
<sequence length="453" mass="51507">MTQNTKNKPVTITIKRLGINGEGIGYYKKKIAFVKGALPGEVIRGEVEFEKDKFMSVKMTKVLEKSSDRIEPPCPVYEECGGCQLQHLKYPAQLSEKVGIIKDALTRYAPKVKFDIIEPMKGMTEPFRYRNKLQFPIKQMNTGRVISGMYAEGSHQLIDLKDCIVQQKETMTLHLKIKRLIEDLNIPVGMSSKKHGLTHIIIRQNHNNEMQVGLMGNSKEVKKLDLIASKIMDIDKVISVSYVYKDFDDSVITGHSMKLLKGKKTMEMSIGDKLFDVELESFYQLNDAMVKDLYDTIKDHLNDIKSDQEMKILDAYCGAGTIGIYVQDEGMHITGVDDSEASIRSAKINQQKNNIQNIEFIHADAKDYITSNHLDYDCMMFDPPRTGINRHIVDTLLTKGSDHIIYTSCNPSTFAKDIAHLSSRYHVTRITPVDMFPQTSRIELVATLERKKK</sequence>
<protein>
    <submittedName>
        <fullName evidence="7">23S rRNA m(5)U-1939 methyltransferase</fullName>
    </submittedName>
</protein>